<evidence type="ECO:0000313" key="6">
    <source>
        <dbReference type="EMBL" id="HFH28694.1"/>
    </source>
</evidence>
<evidence type="ECO:0000256" key="4">
    <source>
        <dbReference type="SAM" id="Phobius"/>
    </source>
</evidence>
<proteinExistence type="inferred from homology"/>
<accession>A0A7C3ECC1</accession>
<feature type="domain" description="Periplasmic binding protein" evidence="5">
    <location>
        <begin position="43"/>
        <end position="296"/>
    </location>
</feature>
<dbReference type="SUPFAM" id="SSF53822">
    <property type="entry name" value="Periplasmic binding protein-like I"/>
    <property type="match status" value="1"/>
</dbReference>
<dbReference type="GO" id="GO:0030246">
    <property type="term" value="F:carbohydrate binding"/>
    <property type="evidence" value="ECO:0007669"/>
    <property type="project" value="UniProtKB-ARBA"/>
</dbReference>
<evidence type="ECO:0000256" key="3">
    <source>
        <dbReference type="ARBA" id="ARBA00022729"/>
    </source>
</evidence>
<dbReference type="InterPro" id="IPR025997">
    <property type="entry name" value="SBP_2_dom"/>
</dbReference>
<reference evidence="6" key="1">
    <citation type="journal article" date="2020" name="mSystems">
        <title>Genome- and Community-Level Interaction Insights into Carbon Utilization and Element Cycling Functions of Hydrothermarchaeota in Hydrothermal Sediment.</title>
        <authorList>
            <person name="Zhou Z."/>
            <person name="Liu Y."/>
            <person name="Xu W."/>
            <person name="Pan J."/>
            <person name="Luo Z.H."/>
            <person name="Li M."/>
        </authorList>
    </citation>
    <scope>NUCLEOTIDE SEQUENCE [LARGE SCALE GENOMIC DNA]</scope>
    <source>
        <strain evidence="6">SpSt-503</strain>
    </source>
</reference>
<dbReference type="PANTHER" id="PTHR46847">
    <property type="entry name" value="D-ALLOSE-BINDING PERIPLASMIC PROTEIN-RELATED"/>
    <property type="match status" value="1"/>
</dbReference>
<gene>
    <name evidence="6" type="ORF">ENS59_04170</name>
</gene>
<dbReference type="CDD" id="cd20006">
    <property type="entry name" value="PBP1_ABC_sugar_binding-like"/>
    <property type="match status" value="1"/>
</dbReference>
<dbReference type="Gene3D" id="3.40.50.2300">
    <property type="match status" value="2"/>
</dbReference>
<dbReference type="GO" id="GO:0030313">
    <property type="term" value="C:cell envelope"/>
    <property type="evidence" value="ECO:0007669"/>
    <property type="project" value="UniProtKB-SubCell"/>
</dbReference>
<comment type="similarity">
    <text evidence="2">Belongs to the bacterial solute-binding protein 2 family.</text>
</comment>
<evidence type="ECO:0000256" key="2">
    <source>
        <dbReference type="ARBA" id="ARBA00007639"/>
    </source>
</evidence>
<organism evidence="6">
    <name type="scientific">Gracilinema caldarium</name>
    <dbReference type="NCBI Taxonomy" id="215591"/>
    <lineage>
        <taxon>Bacteria</taxon>
        <taxon>Pseudomonadati</taxon>
        <taxon>Spirochaetota</taxon>
        <taxon>Spirochaetia</taxon>
        <taxon>Spirochaetales</taxon>
        <taxon>Breznakiellaceae</taxon>
        <taxon>Gracilinema</taxon>
    </lineage>
</organism>
<dbReference type="EMBL" id="DSVL01000128">
    <property type="protein sequence ID" value="HFH28694.1"/>
    <property type="molecule type" value="Genomic_DNA"/>
</dbReference>
<feature type="transmembrane region" description="Helical" evidence="4">
    <location>
        <begin position="7"/>
        <end position="27"/>
    </location>
</feature>
<dbReference type="InterPro" id="IPR028082">
    <property type="entry name" value="Peripla_BP_I"/>
</dbReference>
<comment type="subcellular location">
    <subcellularLocation>
        <location evidence="1">Cell envelope</location>
    </subcellularLocation>
</comment>
<dbReference type="AlphaFoldDB" id="A0A7C3ECC1"/>
<name>A0A7C3ECC1_9SPIR</name>
<comment type="caution">
    <text evidence="6">The sequence shown here is derived from an EMBL/GenBank/DDBJ whole genome shotgun (WGS) entry which is preliminary data.</text>
</comment>
<evidence type="ECO:0000259" key="5">
    <source>
        <dbReference type="Pfam" id="PF13407"/>
    </source>
</evidence>
<keyword evidence="3" id="KW-0732">Signal</keyword>
<dbReference type="PANTHER" id="PTHR46847:SF1">
    <property type="entry name" value="D-ALLOSE-BINDING PERIPLASMIC PROTEIN-RELATED"/>
    <property type="match status" value="1"/>
</dbReference>
<evidence type="ECO:0000256" key="1">
    <source>
        <dbReference type="ARBA" id="ARBA00004196"/>
    </source>
</evidence>
<dbReference type="Pfam" id="PF13407">
    <property type="entry name" value="Peripla_BP_4"/>
    <property type="match status" value="1"/>
</dbReference>
<keyword evidence="4" id="KW-0812">Transmembrane</keyword>
<keyword evidence="4" id="KW-1133">Transmembrane helix</keyword>
<protein>
    <submittedName>
        <fullName evidence="6">LacI family transcriptional regulator</fullName>
    </submittedName>
</protein>
<keyword evidence="4" id="KW-0472">Membrane</keyword>
<sequence>MKHIAALIVPAIILIILLFGSLVILFFTGNPSPQKPLTVSVILKTIDTNMEFWQVVKNGMQVAATETGVNLEITGPWVESDIQGQIEITEKVLKNRPKVLILSATDYNRLVPLVQQAQELGIPVVTLDSGVNSTIPVTFVATNNIEAAEKLARYANDLLPPGKPVAIINHVPGATTAIEREQGVRKVLEAEGKNPILGTWFTNNFQENAYSITKKLMEEHKDLAAILAMNEVSVIGAAKAIEDTGMAGKVKLYGFDNSLPEIKFMERGILQATVIQKPFNMGYLSVKAAIDAVNKKALPAFIDTGSVLITPDNMYLPENQKLLFPFIE</sequence>